<dbReference type="SUPFAM" id="SSF51726">
    <property type="entry name" value="UROD/MetE-like"/>
    <property type="match status" value="1"/>
</dbReference>
<dbReference type="GO" id="GO:0008270">
    <property type="term" value="F:zinc ion binding"/>
    <property type="evidence" value="ECO:0007669"/>
    <property type="project" value="InterPro"/>
</dbReference>
<sequence>MSAQTWPWPAGSATGIGSLPGTDVAEAQRMVLGELGDLPHLVELPGRGPGADLVGRGAGLLAALPVELYAARWQLASHPGRDLRVTRDLMERDLDQLTAAADGYTGPLKVQVAGPWTLAASLELPRGGPALADPGAARDVAGALAEGVRVHVADVAARVPGAHLLLQLDEPLLPAVLAGRIPTASTLSAIRPVEADLARSALAAVVEGAGVPTTVHCCAADAPVALIASAGAAAVAVDLDQMGDLDELGGALDRGLGLFAGAASTDPQVPASAQVVADRVQRLWHVLGFAPELLPRQVVVTPACGLAGASATRARALLTACHEAARELRDRIGA</sequence>
<proteinExistence type="predicted"/>
<gene>
    <name evidence="2" type="ORF">GCM10010124_09920</name>
</gene>
<accession>A0A8J3BJI9</accession>
<keyword evidence="3" id="KW-1185">Reference proteome</keyword>
<evidence type="ECO:0000313" key="2">
    <source>
        <dbReference type="EMBL" id="GGK19341.1"/>
    </source>
</evidence>
<dbReference type="AlphaFoldDB" id="A0A8J3BJI9"/>
<name>A0A8J3BJI9_9ACTN</name>
<dbReference type="InterPro" id="IPR002629">
    <property type="entry name" value="Met_Synth_C/arc"/>
</dbReference>
<dbReference type="Gene3D" id="3.20.20.210">
    <property type="match status" value="1"/>
</dbReference>
<dbReference type="Pfam" id="PF01717">
    <property type="entry name" value="Meth_synt_2"/>
    <property type="match status" value="1"/>
</dbReference>
<reference evidence="2" key="1">
    <citation type="journal article" date="2014" name="Int. J. Syst. Evol. Microbiol.">
        <title>Complete genome sequence of Corynebacterium casei LMG S-19264T (=DSM 44701T), isolated from a smear-ripened cheese.</title>
        <authorList>
            <consortium name="US DOE Joint Genome Institute (JGI-PGF)"/>
            <person name="Walter F."/>
            <person name="Albersmeier A."/>
            <person name="Kalinowski J."/>
            <person name="Ruckert C."/>
        </authorList>
    </citation>
    <scope>NUCLEOTIDE SEQUENCE</scope>
    <source>
        <strain evidence="2">JCM 3091</strain>
    </source>
</reference>
<evidence type="ECO:0000259" key="1">
    <source>
        <dbReference type="Pfam" id="PF01717"/>
    </source>
</evidence>
<dbReference type="InterPro" id="IPR038071">
    <property type="entry name" value="UROD/MetE-like_sf"/>
</dbReference>
<dbReference type="GO" id="GO:0003871">
    <property type="term" value="F:5-methyltetrahydropteroyltriglutamate-homocysteine S-methyltransferase activity"/>
    <property type="evidence" value="ECO:0007669"/>
    <property type="project" value="InterPro"/>
</dbReference>
<comment type="caution">
    <text evidence="2">The sequence shown here is derived from an EMBL/GenBank/DDBJ whole genome shotgun (WGS) entry which is preliminary data.</text>
</comment>
<evidence type="ECO:0000313" key="3">
    <source>
        <dbReference type="Proteomes" id="UP000662200"/>
    </source>
</evidence>
<reference evidence="2" key="2">
    <citation type="submission" date="2020-09" db="EMBL/GenBank/DDBJ databases">
        <authorList>
            <person name="Sun Q."/>
            <person name="Ohkuma M."/>
        </authorList>
    </citation>
    <scope>NUCLEOTIDE SEQUENCE</scope>
    <source>
        <strain evidence="2">JCM 3091</strain>
    </source>
</reference>
<dbReference type="EMBL" id="BMQC01000002">
    <property type="protein sequence ID" value="GGK19341.1"/>
    <property type="molecule type" value="Genomic_DNA"/>
</dbReference>
<dbReference type="Proteomes" id="UP000662200">
    <property type="component" value="Unassembled WGS sequence"/>
</dbReference>
<feature type="domain" description="Cobalamin-independent methionine synthase MetE C-terminal/archaeal" evidence="1">
    <location>
        <begin position="120"/>
        <end position="326"/>
    </location>
</feature>
<dbReference type="GO" id="GO:0009086">
    <property type="term" value="P:methionine biosynthetic process"/>
    <property type="evidence" value="ECO:0007669"/>
    <property type="project" value="InterPro"/>
</dbReference>
<protein>
    <recommendedName>
        <fullName evidence="1">Cobalamin-independent methionine synthase MetE C-terminal/archaeal domain-containing protein</fullName>
    </recommendedName>
</protein>
<dbReference type="RefSeq" id="WP_189112960.1">
    <property type="nucleotide sequence ID" value="NZ_BMQC01000002.1"/>
</dbReference>
<organism evidence="2 3">
    <name type="scientific">Pilimelia terevasa</name>
    <dbReference type="NCBI Taxonomy" id="53372"/>
    <lineage>
        <taxon>Bacteria</taxon>
        <taxon>Bacillati</taxon>
        <taxon>Actinomycetota</taxon>
        <taxon>Actinomycetes</taxon>
        <taxon>Micromonosporales</taxon>
        <taxon>Micromonosporaceae</taxon>
        <taxon>Pilimelia</taxon>
    </lineage>
</organism>